<comment type="caution">
    <text evidence="1">The sequence shown here is derived from an EMBL/GenBank/DDBJ whole genome shotgun (WGS) entry which is preliminary data.</text>
</comment>
<sequence length="50" mass="5983">MGSYTFPFFIYTHTNHFSFNTLSTMTRFHIPSAYYVVILYSFRKSCWGLT</sequence>
<dbReference type="EMBL" id="VSRR010040388">
    <property type="protein sequence ID" value="MPC75108.1"/>
    <property type="molecule type" value="Genomic_DNA"/>
</dbReference>
<evidence type="ECO:0000313" key="2">
    <source>
        <dbReference type="Proteomes" id="UP000324222"/>
    </source>
</evidence>
<proteinExistence type="predicted"/>
<protein>
    <submittedName>
        <fullName evidence="1">Uncharacterized protein</fullName>
    </submittedName>
</protein>
<keyword evidence="2" id="KW-1185">Reference proteome</keyword>
<accession>A0A5B7I2C9</accession>
<evidence type="ECO:0000313" key="1">
    <source>
        <dbReference type="EMBL" id="MPC75108.1"/>
    </source>
</evidence>
<dbReference type="Proteomes" id="UP000324222">
    <property type="component" value="Unassembled WGS sequence"/>
</dbReference>
<organism evidence="1 2">
    <name type="scientific">Portunus trituberculatus</name>
    <name type="common">Swimming crab</name>
    <name type="synonym">Neptunus trituberculatus</name>
    <dbReference type="NCBI Taxonomy" id="210409"/>
    <lineage>
        <taxon>Eukaryota</taxon>
        <taxon>Metazoa</taxon>
        <taxon>Ecdysozoa</taxon>
        <taxon>Arthropoda</taxon>
        <taxon>Crustacea</taxon>
        <taxon>Multicrustacea</taxon>
        <taxon>Malacostraca</taxon>
        <taxon>Eumalacostraca</taxon>
        <taxon>Eucarida</taxon>
        <taxon>Decapoda</taxon>
        <taxon>Pleocyemata</taxon>
        <taxon>Brachyura</taxon>
        <taxon>Eubrachyura</taxon>
        <taxon>Portunoidea</taxon>
        <taxon>Portunidae</taxon>
        <taxon>Portuninae</taxon>
        <taxon>Portunus</taxon>
    </lineage>
</organism>
<reference evidence="1 2" key="1">
    <citation type="submission" date="2019-05" db="EMBL/GenBank/DDBJ databases">
        <title>Another draft genome of Portunus trituberculatus and its Hox gene families provides insights of decapod evolution.</title>
        <authorList>
            <person name="Jeong J.-H."/>
            <person name="Song I."/>
            <person name="Kim S."/>
            <person name="Choi T."/>
            <person name="Kim D."/>
            <person name="Ryu S."/>
            <person name="Kim W."/>
        </authorList>
    </citation>
    <scope>NUCLEOTIDE SEQUENCE [LARGE SCALE GENOMIC DNA]</scope>
    <source>
        <tissue evidence="1">Muscle</tissue>
    </source>
</reference>
<gene>
    <name evidence="1" type="ORF">E2C01_069493</name>
</gene>
<name>A0A5B7I2C9_PORTR</name>
<dbReference type="AlphaFoldDB" id="A0A5B7I2C9"/>